<keyword evidence="1" id="KW-0238">DNA-binding</keyword>
<name>A0AAE9XV00_9PROT</name>
<dbReference type="GO" id="GO:0003677">
    <property type="term" value="F:DNA binding"/>
    <property type="evidence" value="ECO:0007669"/>
    <property type="project" value="UniProtKB-KW"/>
</dbReference>
<sequence>MTLDTTFDALRTHALSLPEAWEDHPWGETVVKVRKKIFVFLSFQKDGALAISVKLPQSAEFALLHDFAAPTGYGLGKSGWVSCRFAEGDDIPTDMLVEWISQSYRAVAPKKLAALVATDA</sequence>
<dbReference type="EMBL" id="CP116805">
    <property type="protein sequence ID" value="WCL55190.1"/>
    <property type="molecule type" value="Genomic_DNA"/>
</dbReference>
<evidence type="ECO:0000313" key="1">
    <source>
        <dbReference type="EMBL" id="WCL55190.1"/>
    </source>
</evidence>
<organism evidence="1 2">
    <name type="scientific">Gimibacter soli</name>
    <dbReference type="NCBI Taxonomy" id="3024400"/>
    <lineage>
        <taxon>Bacteria</taxon>
        <taxon>Pseudomonadati</taxon>
        <taxon>Pseudomonadota</taxon>
        <taxon>Alphaproteobacteria</taxon>
        <taxon>Kordiimonadales</taxon>
        <taxon>Temperatibacteraceae</taxon>
        <taxon>Gimibacter</taxon>
    </lineage>
</organism>
<accession>A0AAE9XV00</accession>
<evidence type="ECO:0000313" key="2">
    <source>
        <dbReference type="Proteomes" id="UP001217500"/>
    </source>
</evidence>
<dbReference type="InterPro" id="IPR038056">
    <property type="entry name" value="YjbR-like_sf"/>
</dbReference>
<dbReference type="InterPro" id="IPR058532">
    <property type="entry name" value="YjbR/MT2646/Rv2570-like"/>
</dbReference>
<dbReference type="AlphaFoldDB" id="A0AAE9XV00"/>
<dbReference type="Proteomes" id="UP001217500">
    <property type="component" value="Chromosome"/>
</dbReference>
<dbReference type="RefSeq" id="WP_289504965.1">
    <property type="nucleotide sequence ID" value="NZ_CP116805.1"/>
</dbReference>
<dbReference type="KEGG" id="gso:PH603_05380"/>
<keyword evidence="2" id="KW-1185">Reference proteome</keyword>
<dbReference type="SUPFAM" id="SSF142906">
    <property type="entry name" value="YjbR-like"/>
    <property type="match status" value="1"/>
</dbReference>
<proteinExistence type="predicted"/>
<gene>
    <name evidence="1" type="ORF">PH603_05380</name>
</gene>
<reference evidence="1" key="1">
    <citation type="submission" date="2023-01" db="EMBL/GenBank/DDBJ databases">
        <title>The genome sequence of Kordiimonadaceae bacterium 6D33.</title>
        <authorList>
            <person name="Liu Y."/>
        </authorList>
    </citation>
    <scope>NUCLEOTIDE SEQUENCE</scope>
    <source>
        <strain evidence="1">6D33</strain>
    </source>
</reference>
<dbReference type="Gene3D" id="3.90.1150.30">
    <property type="match status" value="1"/>
</dbReference>
<dbReference type="Pfam" id="PF04237">
    <property type="entry name" value="YjbR"/>
    <property type="match status" value="1"/>
</dbReference>
<protein>
    <submittedName>
        <fullName evidence="1">MmcQ/YjbR family DNA-binding protein</fullName>
    </submittedName>
</protein>